<dbReference type="SMART" id="SM00387">
    <property type="entry name" value="HATPase_c"/>
    <property type="match status" value="1"/>
</dbReference>
<dbReference type="InterPro" id="IPR036890">
    <property type="entry name" value="HATPase_C_sf"/>
</dbReference>
<dbReference type="Proteomes" id="UP001153642">
    <property type="component" value="Unassembled WGS sequence"/>
</dbReference>
<dbReference type="GO" id="GO:0005524">
    <property type="term" value="F:ATP binding"/>
    <property type="evidence" value="ECO:0007669"/>
    <property type="project" value="UniProtKB-KW"/>
</dbReference>
<dbReference type="InterPro" id="IPR003594">
    <property type="entry name" value="HATPase_dom"/>
</dbReference>
<evidence type="ECO:0000256" key="6">
    <source>
        <dbReference type="ARBA" id="ARBA00022840"/>
    </source>
</evidence>
<dbReference type="InterPro" id="IPR004358">
    <property type="entry name" value="Sig_transdc_His_kin-like_C"/>
</dbReference>
<feature type="domain" description="Histidine kinase" evidence="9">
    <location>
        <begin position="611"/>
        <end position="827"/>
    </location>
</feature>
<dbReference type="Gene3D" id="3.30.565.10">
    <property type="entry name" value="Histidine kinase-like ATPase, C-terminal domain"/>
    <property type="match status" value="2"/>
</dbReference>
<keyword evidence="6 10" id="KW-0067">ATP-binding</keyword>
<reference evidence="10" key="1">
    <citation type="submission" date="2022-11" db="EMBL/GenBank/DDBJ databases">
        <title>High-quality draft genome sequence of Galbibacter sp. strain CMA-7.</title>
        <authorList>
            <person name="Wei L."/>
            <person name="Dong C."/>
            <person name="Shao Z."/>
        </authorList>
    </citation>
    <scope>NUCLEOTIDE SEQUENCE</scope>
    <source>
        <strain evidence="10">CMA-7</strain>
    </source>
</reference>
<keyword evidence="3" id="KW-0808">Transferase</keyword>
<evidence type="ECO:0000256" key="7">
    <source>
        <dbReference type="ARBA" id="ARBA00023012"/>
    </source>
</evidence>
<keyword evidence="7" id="KW-0902">Two-component regulatory system</keyword>
<gene>
    <name evidence="10" type="ORF">OSR52_08630</name>
</gene>
<dbReference type="PANTHER" id="PTHR43065:SF46">
    <property type="entry name" value="C4-DICARBOXYLATE TRANSPORT SENSOR PROTEIN DCTB"/>
    <property type="match status" value="1"/>
</dbReference>
<protein>
    <recommendedName>
        <fullName evidence="2">histidine kinase</fullName>
        <ecNumber evidence="2">2.7.13.3</ecNumber>
    </recommendedName>
</protein>
<evidence type="ECO:0000256" key="8">
    <source>
        <dbReference type="SAM" id="Coils"/>
    </source>
</evidence>
<dbReference type="PANTHER" id="PTHR43065">
    <property type="entry name" value="SENSOR HISTIDINE KINASE"/>
    <property type="match status" value="1"/>
</dbReference>
<dbReference type="InterPro" id="IPR005467">
    <property type="entry name" value="His_kinase_dom"/>
</dbReference>
<evidence type="ECO:0000256" key="1">
    <source>
        <dbReference type="ARBA" id="ARBA00000085"/>
    </source>
</evidence>
<evidence type="ECO:0000256" key="4">
    <source>
        <dbReference type="ARBA" id="ARBA00022741"/>
    </source>
</evidence>
<sequence length="831" mass="95786">MSEKYKFDITPHIVKQLGEQLVPDEVTALLELIKNSYDADASYVSIDISTAGQYKKEKLIYPNHNGFIAIEDDGFGMNEETILKSWLIISNSEKRKFKEEKKKTPEGRTPLGDKGLGRLSTQRLANKCEILTKKIDDKGVHLAFDWKDFDKVEKLSDVDIKSSSFETNKKTGTILVLGDISYPEVWKGKNLERFKGQVSQLISPYKENRPFKVYISINGIPVDIEESNEHLRDLAISRFEFYFQLNKNSNFELIVKGKTKLTKFRGNKTESWEDYNTYIQPDNGKKFGDLIAKKYNYISLSNNAGYFLEFEQSFSFDKDIPNIEKVETFVNGEKKMRHANPGFFEGKIDEYSFSSKEDISSEVFGSKADYKAFAKNQLGIKIYRNGFAVLPYGIENQDWLKMSESQTKTTFYDLRPGNTIGYFAIDEAENFHLKEKTDRQGFVSNPYTSNFFKIAHFIIDTLNIYQRTIRRGYDKFLKDYKVENNGIRTTTESFEELKGIKEASLQINQKEIAEATKSLDKTVKEQKIIVEEVENNALFASEENHREYEKAKELLDRLKKVQDNFIKLQAIVDKSKRVEEVINILEPKIQVLEEQIDDFSELAALGLTAETISHEFANIADNLSEKSNFYSNKLHSNTLSNNDSYVLMEYINNTVNGLKVQLKHLDPALKYSREKRDTFSIESFFKEEKAYYENRFKNSKISFNIKSVEDFSVKVNKGRLTQIIDNIVINSEYWLKHKRSNINFSPEMTIAIDSPWIYISDNGYGIPTSVENHLFEPFVTTKPKGEGRGLGLFIVNQLLDSINCSIALEGERNAEGRKYIFAINLANVIKD</sequence>
<keyword evidence="8" id="KW-0175">Coiled coil</keyword>
<keyword evidence="5" id="KW-0418">Kinase</keyword>
<dbReference type="EMBL" id="JAPMUA010000003">
    <property type="protein sequence ID" value="MDG3585935.1"/>
    <property type="molecule type" value="Genomic_DNA"/>
</dbReference>
<evidence type="ECO:0000256" key="2">
    <source>
        <dbReference type="ARBA" id="ARBA00012438"/>
    </source>
</evidence>
<keyword evidence="11" id="KW-1185">Reference proteome</keyword>
<comment type="catalytic activity">
    <reaction evidence="1">
        <text>ATP + protein L-histidine = ADP + protein N-phospho-L-histidine.</text>
        <dbReference type="EC" id="2.7.13.3"/>
    </reaction>
</comment>
<evidence type="ECO:0000256" key="5">
    <source>
        <dbReference type="ARBA" id="ARBA00022777"/>
    </source>
</evidence>
<dbReference type="SUPFAM" id="SSF55874">
    <property type="entry name" value="ATPase domain of HSP90 chaperone/DNA topoisomerase II/histidine kinase"/>
    <property type="match status" value="2"/>
</dbReference>
<name>A0ABT6FRQ0_9FLAO</name>
<dbReference type="CDD" id="cd00075">
    <property type="entry name" value="HATPase"/>
    <property type="match status" value="1"/>
</dbReference>
<comment type="caution">
    <text evidence="10">The sequence shown here is derived from an EMBL/GenBank/DDBJ whole genome shotgun (WGS) entry which is preliminary data.</text>
</comment>
<organism evidence="10 11">
    <name type="scientific">Galbibacter pacificus</name>
    <dbReference type="NCBI Taxonomy" id="2996052"/>
    <lineage>
        <taxon>Bacteria</taxon>
        <taxon>Pseudomonadati</taxon>
        <taxon>Bacteroidota</taxon>
        <taxon>Flavobacteriia</taxon>
        <taxon>Flavobacteriales</taxon>
        <taxon>Flavobacteriaceae</taxon>
        <taxon>Galbibacter</taxon>
    </lineage>
</organism>
<dbReference type="EC" id="2.7.13.3" evidence="2"/>
<evidence type="ECO:0000313" key="11">
    <source>
        <dbReference type="Proteomes" id="UP001153642"/>
    </source>
</evidence>
<evidence type="ECO:0000313" key="10">
    <source>
        <dbReference type="EMBL" id="MDG3585935.1"/>
    </source>
</evidence>
<dbReference type="Pfam" id="PF02518">
    <property type="entry name" value="HATPase_c"/>
    <property type="match status" value="1"/>
</dbReference>
<dbReference type="PROSITE" id="PS50109">
    <property type="entry name" value="HIS_KIN"/>
    <property type="match status" value="1"/>
</dbReference>
<dbReference type="Pfam" id="PF13589">
    <property type="entry name" value="HATPase_c_3"/>
    <property type="match status" value="1"/>
</dbReference>
<feature type="coiled-coil region" evidence="8">
    <location>
        <begin position="541"/>
        <end position="571"/>
    </location>
</feature>
<evidence type="ECO:0000259" key="9">
    <source>
        <dbReference type="PROSITE" id="PS50109"/>
    </source>
</evidence>
<dbReference type="RefSeq" id="WP_277900149.1">
    <property type="nucleotide sequence ID" value="NZ_JAPMUA010000003.1"/>
</dbReference>
<accession>A0ABT6FRQ0</accession>
<proteinExistence type="predicted"/>
<dbReference type="PRINTS" id="PR00344">
    <property type="entry name" value="BCTRLSENSOR"/>
</dbReference>
<keyword evidence="4" id="KW-0547">Nucleotide-binding</keyword>
<evidence type="ECO:0000256" key="3">
    <source>
        <dbReference type="ARBA" id="ARBA00022679"/>
    </source>
</evidence>